<accession>A0A8H7IVR5</accession>
<keyword evidence="2" id="KW-1185">Reference proteome</keyword>
<reference evidence="1" key="1">
    <citation type="submission" date="2018-12" db="EMBL/GenBank/DDBJ databases">
        <authorList>
            <person name="Syme R.A."/>
            <person name="Farfan-Caceres L."/>
            <person name="Lichtenzveig J."/>
        </authorList>
    </citation>
    <scope>NUCLEOTIDE SEQUENCE</scope>
    <source>
        <strain evidence="1">Al4</strain>
    </source>
</reference>
<sequence length="484" mass="53016">MDTTQLEKLRPCGRLETYSTARHHLGFYNNVGLTATYTTPSTSGSSLEISVYAALHHVIADHPNLSAIPIHEDKSFPEVYFVRLPEVDLSTCVEFRTREAAISPDNMNDEDLDEMLHKQHSRNFENKSGRTPYWRLVITTSPKSPSAFNASWFFHHALADGTSAMLFHESFVEGLNAASINQGVDRIVSSPHTPLPPPLEELHPMTMSWSFFLRALAGSVLPSYFAQRSPQLWTGGLVPAEAVPTKSKHHSLAIPASTTKAFATKCRSENTSVTAALSALIAVGISERIQVGTLGERKEIRVDTPISLRPFLDVPAGRMINAITNASFTYTMPSRAPGAGQPEGEDNKHAKLSWEQARQMKNGLRKEVEKKGADNLIALFKYVSDMPAFFLSQLGKPRPTSVELSNLGVWRGRTGTDGQQGKWKIGRMAFSQSVNHTSAPISVSVVTGGDGCLSLTFCCANDDAWIADVIEELESNIAILAHGE</sequence>
<dbReference type="Gene3D" id="3.30.559.30">
    <property type="entry name" value="Nonribosomal peptide synthetase, condensation domain"/>
    <property type="match status" value="1"/>
</dbReference>
<dbReference type="EMBL" id="RZGK01000020">
    <property type="protein sequence ID" value="KAF9691610.1"/>
    <property type="molecule type" value="Genomic_DNA"/>
</dbReference>
<proteinExistence type="predicted"/>
<reference evidence="1" key="2">
    <citation type="submission" date="2020-09" db="EMBL/GenBank/DDBJ databases">
        <title>Reference genome assembly for Australian Ascochyta lentis isolate Al4.</title>
        <authorList>
            <person name="Lee R.C."/>
            <person name="Farfan-Caceres L.M."/>
            <person name="Debler J.W."/>
            <person name="Williams A.H."/>
            <person name="Henares B.M."/>
        </authorList>
    </citation>
    <scope>NUCLEOTIDE SEQUENCE</scope>
    <source>
        <strain evidence="1">Al4</strain>
    </source>
</reference>
<gene>
    <name evidence="1" type="ORF">EKO04_010233</name>
</gene>
<dbReference type="Proteomes" id="UP000651452">
    <property type="component" value="Unassembled WGS sequence"/>
</dbReference>
<comment type="caution">
    <text evidence="1">The sequence shown here is derived from an EMBL/GenBank/DDBJ whole genome shotgun (WGS) entry which is preliminary data.</text>
</comment>
<dbReference type="InterPro" id="IPR052058">
    <property type="entry name" value="Alcohol_O-acetyltransferase"/>
</dbReference>
<dbReference type="Gene3D" id="3.30.559.10">
    <property type="entry name" value="Chloramphenicol acetyltransferase-like domain"/>
    <property type="match status" value="1"/>
</dbReference>
<dbReference type="InterPro" id="IPR023213">
    <property type="entry name" value="CAT-like_dom_sf"/>
</dbReference>
<dbReference type="PANTHER" id="PTHR28037:SF1">
    <property type="entry name" value="ALCOHOL O-ACETYLTRANSFERASE 1-RELATED"/>
    <property type="match status" value="1"/>
</dbReference>
<dbReference type="PANTHER" id="PTHR28037">
    <property type="entry name" value="ALCOHOL O-ACETYLTRANSFERASE 1-RELATED"/>
    <property type="match status" value="1"/>
</dbReference>
<name>A0A8H7IVR5_9PLEO</name>
<dbReference type="GO" id="GO:0008080">
    <property type="term" value="F:N-acetyltransferase activity"/>
    <property type="evidence" value="ECO:0007669"/>
    <property type="project" value="TreeGrafter"/>
</dbReference>
<evidence type="ECO:0008006" key="3">
    <source>
        <dbReference type="Google" id="ProtNLM"/>
    </source>
</evidence>
<organism evidence="1 2">
    <name type="scientific">Ascochyta lentis</name>
    <dbReference type="NCBI Taxonomy" id="205686"/>
    <lineage>
        <taxon>Eukaryota</taxon>
        <taxon>Fungi</taxon>
        <taxon>Dikarya</taxon>
        <taxon>Ascomycota</taxon>
        <taxon>Pezizomycotina</taxon>
        <taxon>Dothideomycetes</taxon>
        <taxon>Pleosporomycetidae</taxon>
        <taxon>Pleosporales</taxon>
        <taxon>Pleosporineae</taxon>
        <taxon>Didymellaceae</taxon>
        <taxon>Ascochyta</taxon>
    </lineage>
</organism>
<dbReference type="SUPFAM" id="SSF52777">
    <property type="entry name" value="CoA-dependent acyltransferases"/>
    <property type="match status" value="1"/>
</dbReference>
<dbReference type="AlphaFoldDB" id="A0A8H7IVR5"/>
<dbReference type="OrthoDB" id="2150604at2759"/>
<dbReference type="Pfam" id="PF07247">
    <property type="entry name" value="AATase"/>
    <property type="match status" value="1"/>
</dbReference>
<evidence type="ECO:0000313" key="1">
    <source>
        <dbReference type="EMBL" id="KAF9691610.1"/>
    </source>
</evidence>
<evidence type="ECO:0000313" key="2">
    <source>
        <dbReference type="Proteomes" id="UP000651452"/>
    </source>
</evidence>
<dbReference type="InterPro" id="IPR010828">
    <property type="entry name" value="Atf2/Sli1-like"/>
</dbReference>
<protein>
    <recommendedName>
        <fullName evidence="3">Alcohol acetyltransferase</fullName>
    </recommendedName>
</protein>